<dbReference type="Gene3D" id="2.40.128.20">
    <property type="match status" value="1"/>
</dbReference>
<dbReference type="InterPro" id="IPR012674">
    <property type="entry name" value="Calycin"/>
</dbReference>
<evidence type="ECO:0000256" key="2">
    <source>
        <dbReference type="ARBA" id="ARBA00006889"/>
    </source>
</evidence>
<comment type="similarity">
    <text evidence="2">Belongs to the calycin superfamily. Lipocalin family.</text>
</comment>
<name>A0AA41T9Q9_SCICA</name>
<sequence>VGAVSDDQSFQDSKDNMKMPMVLVTLLAKGDLDVKFGYPTPDGGCQKISTTFSKGAVDGQFSNPAMAQTDIRVPFTDYKNFAVMYFETQKGGVRNVWLQLYGGRRHLPWSPGTGLDLERCPAPGLERCPRVHPAHSHLQRVEPFPVAPADPLPVGRHLALARPLLWPSPLLTRLPCPQPASQSCFLKVPRRCNCWHPAWV</sequence>
<dbReference type="InterPro" id="IPR002345">
    <property type="entry name" value="Lipocalin"/>
</dbReference>
<reference evidence="5" key="1">
    <citation type="submission" date="2020-03" db="EMBL/GenBank/DDBJ databases">
        <title>Studies in the Genomics of Life Span.</title>
        <authorList>
            <person name="Glass D."/>
        </authorList>
    </citation>
    <scope>NUCLEOTIDE SEQUENCE</scope>
    <source>
        <strain evidence="5">SUZIE</strain>
        <tissue evidence="5">Muscle</tissue>
    </source>
</reference>
<dbReference type="EMBL" id="JAATJV010423623">
    <property type="protein sequence ID" value="MBZ3888482.1"/>
    <property type="molecule type" value="Genomic_DNA"/>
</dbReference>
<accession>A0AA41T9Q9</accession>
<dbReference type="Proteomes" id="UP001166674">
    <property type="component" value="Unassembled WGS sequence"/>
</dbReference>
<feature type="domain" description="Lipocalin/cytosolic fatty-acid binding" evidence="4">
    <location>
        <begin position="2"/>
        <end position="105"/>
    </location>
</feature>
<evidence type="ECO:0000259" key="4">
    <source>
        <dbReference type="Pfam" id="PF00061"/>
    </source>
</evidence>
<comment type="caution">
    <text evidence="5">The sequence shown here is derived from an EMBL/GenBank/DDBJ whole genome shotgun (WGS) entry which is preliminary data.</text>
</comment>
<feature type="non-terminal residue" evidence="5">
    <location>
        <position position="1"/>
    </location>
</feature>
<keyword evidence="3" id="KW-0964">Secreted</keyword>
<dbReference type="InterPro" id="IPR000566">
    <property type="entry name" value="Lipocln_cytosolic_FA-bd_dom"/>
</dbReference>
<gene>
    <name evidence="5" type="ORF">SUZIE_198175</name>
</gene>
<keyword evidence="6" id="KW-1185">Reference proteome</keyword>
<dbReference type="Pfam" id="PF00061">
    <property type="entry name" value="Lipocalin"/>
    <property type="match status" value="1"/>
</dbReference>
<comment type="subcellular location">
    <subcellularLocation>
        <location evidence="1">Secreted</location>
    </subcellularLocation>
</comment>
<evidence type="ECO:0000256" key="3">
    <source>
        <dbReference type="ARBA" id="ARBA00022525"/>
    </source>
</evidence>
<dbReference type="GO" id="GO:0036094">
    <property type="term" value="F:small molecule binding"/>
    <property type="evidence" value="ECO:0007669"/>
    <property type="project" value="InterPro"/>
</dbReference>
<dbReference type="PANTHER" id="PTHR11430">
    <property type="entry name" value="LIPOCALIN"/>
    <property type="match status" value="1"/>
</dbReference>
<organism evidence="5 6">
    <name type="scientific">Sciurus carolinensis</name>
    <name type="common">Eastern gray squirrel</name>
    <dbReference type="NCBI Taxonomy" id="30640"/>
    <lineage>
        <taxon>Eukaryota</taxon>
        <taxon>Metazoa</taxon>
        <taxon>Chordata</taxon>
        <taxon>Craniata</taxon>
        <taxon>Vertebrata</taxon>
        <taxon>Euteleostomi</taxon>
        <taxon>Mammalia</taxon>
        <taxon>Eutheria</taxon>
        <taxon>Euarchontoglires</taxon>
        <taxon>Glires</taxon>
        <taxon>Rodentia</taxon>
        <taxon>Sciuromorpha</taxon>
        <taxon>Sciuridae</taxon>
        <taxon>Sciurinae</taxon>
        <taxon>Sciurini</taxon>
        <taxon>Sciurus</taxon>
    </lineage>
</organism>
<evidence type="ECO:0000256" key="1">
    <source>
        <dbReference type="ARBA" id="ARBA00004613"/>
    </source>
</evidence>
<dbReference type="SUPFAM" id="SSF50814">
    <property type="entry name" value="Lipocalins"/>
    <property type="match status" value="1"/>
</dbReference>
<dbReference type="AlphaFoldDB" id="A0AA41T9Q9"/>
<evidence type="ECO:0000313" key="6">
    <source>
        <dbReference type="Proteomes" id="UP001166674"/>
    </source>
</evidence>
<protein>
    <submittedName>
        <fullName evidence="5">Lipocalin-like 1 protein</fullName>
    </submittedName>
</protein>
<dbReference type="GO" id="GO:0005576">
    <property type="term" value="C:extracellular region"/>
    <property type="evidence" value="ECO:0007669"/>
    <property type="project" value="UniProtKB-SubCell"/>
</dbReference>
<proteinExistence type="inferred from homology"/>
<evidence type="ECO:0000313" key="5">
    <source>
        <dbReference type="EMBL" id="MBZ3888482.1"/>
    </source>
</evidence>
<dbReference type="PANTHER" id="PTHR11430:SF77">
    <property type="entry name" value="LIPOCALIN-LIKE 1 PROTEIN"/>
    <property type="match status" value="1"/>
</dbReference>